<proteinExistence type="predicted"/>
<accession>A0A8A4Z9I7</accession>
<dbReference type="EMBL" id="CP071868">
    <property type="protein sequence ID" value="QTE28091.1"/>
    <property type="molecule type" value="Genomic_DNA"/>
</dbReference>
<evidence type="ECO:0000313" key="1">
    <source>
        <dbReference type="EMBL" id="QTE28091.1"/>
    </source>
</evidence>
<reference evidence="1" key="1">
    <citation type="submission" date="2021-03" db="EMBL/GenBank/DDBJ databases">
        <title>Pengzhenrongella sicca gen. nov., sp. nov., a new member of suborder Micrococcineae isolated from High-Arctic tundra soil.</title>
        <authorList>
            <person name="Peng F."/>
        </authorList>
    </citation>
    <scope>NUCLEOTIDE SEQUENCE</scope>
    <source>
        <strain evidence="1">LRZ-2</strain>
    </source>
</reference>
<protein>
    <submittedName>
        <fullName evidence="1">Uncharacterized protein</fullName>
    </submittedName>
</protein>
<keyword evidence="2" id="KW-1185">Reference proteome</keyword>
<name>A0A8A4Z9I7_9MICO</name>
<dbReference type="KEGG" id="psic:J4E96_11885"/>
<dbReference type="AlphaFoldDB" id="A0A8A4Z9I7"/>
<organism evidence="1 2">
    <name type="scientific">Pengzhenrongella sicca</name>
    <dbReference type="NCBI Taxonomy" id="2819238"/>
    <lineage>
        <taxon>Bacteria</taxon>
        <taxon>Bacillati</taxon>
        <taxon>Actinomycetota</taxon>
        <taxon>Actinomycetes</taxon>
        <taxon>Micrococcales</taxon>
        <taxon>Pengzhenrongella</taxon>
    </lineage>
</organism>
<dbReference type="Proteomes" id="UP000663937">
    <property type="component" value="Chromosome"/>
</dbReference>
<sequence>MSRDVDRLLPEAARRHLEVLAGPPETYVESRPDAPWSDGADAMTVTIVKGATAHAVADVVGLNLDTLTETLPVEAAWPDAASPMQILTVPGAIAIAEPNGWFTARPEVVAQLSCLGLTVSLYWSVDHDSSFIVGDGGVVVRSFDPVIDRGQGGVGTPLPEEAGIDWSEPIGAAATVQARVTGIDLTRGQVFGMQHPTALMPWPR</sequence>
<gene>
    <name evidence="1" type="ORF">J4E96_11885</name>
</gene>
<evidence type="ECO:0000313" key="2">
    <source>
        <dbReference type="Proteomes" id="UP000663937"/>
    </source>
</evidence>
<dbReference type="RefSeq" id="WP_227422320.1">
    <property type="nucleotide sequence ID" value="NZ_CP071868.1"/>
</dbReference>